<gene>
    <name evidence="13" type="ORF">DF185_09530</name>
</gene>
<accession>A0A2V3ZZ13</accession>
<evidence type="ECO:0000256" key="8">
    <source>
        <dbReference type="ARBA" id="ARBA00023077"/>
    </source>
</evidence>
<evidence type="ECO:0000256" key="6">
    <source>
        <dbReference type="ARBA" id="ARBA00023004"/>
    </source>
</evidence>
<dbReference type="InterPro" id="IPR037066">
    <property type="entry name" value="Plug_dom_sf"/>
</dbReference>
<dbReference type="InterPro" id="IPR023996">
    <property type="entry name" value="TonB-dep_OMP_SusC/RagA"/>
</dbReference>
<evidence type="ECO:0000256" key="1">
    <source>
        <dbReference type="ARBA" id="ARBA00004571"/>
    </source>
</evidence>
<dbReference type="Gene3D" id="2.170.130.10">
    <property type="entry name" value="TonB-dependent receptor, plug domain"/>
    <property type="match status" value="1"/>
</dbReference>
<dbReference type="AlphaFoldDB" id="A0A2V3ZZ13"/>
<dbReference type="Pfam" id="PF13715">
    <property type="entry name" value="CarbopepD_reg_2"/>
    <property type="match status" value="1"/>
</dbReference>
<dbReference type="GO" id="GO:0009279">
    <property type="term" value="C:cell outer membrane"/>
    <property type="evidence" value="ECO:0007669"/>
    <property type="project" value="UniProtKB-SubCell"/>
</dbReference>
<dbReference type="SUPFAM" id="SSF49464">
    <property type="entry name" value="Carboxypeptidase regulatory domain-like"/>
    <property type="match status" value="1"/>
</dbReference>
<dbReference type="InterPro" id="IPR012910">
    <property type="entry name" value="Plug_dom"/>
</dbReference>
<dbReference type="FunFam" id="2.170.130.10:FF:000008">
    <property type="entry name" value="SusC/RagA family TonB-linked outer membrane protein"/>
    <property type="match status" value="1"/>
</dbReference>
<evidence type="ECO:0000256" key="11">
    <source>
        <dbReference type="PROSITE-ProRule" id="PRU01360"/>
    </source>
</evidence>
<keyword evidence="7" id="KW-0406">Ion transport</keyword>
<dbReference type="InterPro" id="IPR008969">
    <property type="entry name" value="CarboxyPept-like_regulatory"/>
</dbReference>
<evidence type="ECO:0000259" key="12">
    <source>
        <dbReference type="Pfam" id="PF07715"/>
    </source>
</evidence>
<dbReference type="OrthoDB" id="1096961at2"/>
<dbReference type="SUPFAM" id="SSF56935">
    <property type="entry name" value="Porins"/>
    <property type="match status" value="1"/>
</dbReference>
<dbReference type="Gene3D" id="2.40.170.20">
    <property type="entry name" value="TonB-dependent receptor, beta-barrel domain"/>
    <property type="match status" value="1"/>
</dbReference>
<keyword evidence="14" id="KW-1185">Reference proteome</keyword>
<keyword evidence="13" id="KW-0675">Receptor</keyword>
<reference evidence="13 14" key="1">
    <citation type="submission" date="2018-05" db="EMBL/GenBank/DDBJ databases">
        <title>Marinifilum breve JC075T sp. nov., a marine bacterium isolated from Yongle Blue Hole in the South China Sea.</title>
        <authorList>
            <person name="Fu T."/>
        </authorList>
    </citation>
    <scope>NUCLEOTIDE SEQUENCE [LARGE SCALE GENOMIC DNA]</scope>
    <source>
        <strain evidence="13 14">JC075</strain>
    </source>
</reference>
<evidence type="ECO:0000256" key="10">
    <source>
        <dbReference type="ARBA" id="ARBA00023237"/>
    </source>
</evidence>
<dbReference type="PANTHER" id="PTHR32552">
    <property type="entry name" value="FERRICHROME IRON RECEPTOR-RELATED"/>
    <property type="match status" value="1"/>
</dbReference>
<evidence type="ECO:0000313" key="13">
    <source>
        <dbReference type="EMBL" id="PXY01699.1"/>
    </source>
</evidence>
<evidence type="ECO:0000313" key="14">
    <source>
        <dbReference type="Proteomes" id="UP000248079"/>
    </source>
</evidence>
<dbReference type="Proteomes" id="UP000248079">
    <property type="component" value="Unassembled WGS sequence"/>
</dbReference>
<sequence length="1047" mass="116905">MNFIKSNNRISSVMKYFLVLALTFTTSISFAQGKKVRGIVFDDTGVELPGVSVLEKGTTNGTITSIDGKFEFKVGKNATIVVSFIGFETQEISVGNKTDFKVELAPAMQQLDQVVVVGYGTKSVKDVTGSIVSVRPDELAKAPVANFDQALSGRMAGVQVTNTDGQPGSGMQIVIRGANSVTGDNSPLYVVDGIPMESFDPGMISTRDIESYDVLKDASASAIYGSRGANGVIIITTKGGKVGPSKVRVNSSVGVQWIQERLDVMNPYEFVLLQQEVANAKGGTSIDDFKEHWVDPELYRNEKGTNWQDKIFREAVIQNHNVSMSGGNAKTKHYVSFDFLNQEGTMIETGYEKYNGRLKLDHNLTDKIKVGVNMNYSVMKQTGDKVSGNNRVSILADAITFRPVEPINDDGLQNGIDLEDPNNMRFNPVKTLKNTDRQTDWNVFRANAYADFTLAKGLNLKMTGGYVSDNRRQELFYGQETLEGYKGANGINGTLTDRRYYTLSTSNVLTYKTKFKSHKLTGLLGYEFITKNSDWFRAKNTHMPLDNLGVDNIGLGEQPIVPESYAEKSTIMSYFSRVDYSFREKYLLTASFRMDGSSKFRNGNKWGYFPSFSFGWRMIEESFVKDLNLFSNLKLRAGWGATGNNRIPTYSAHSQMNADISNGYNFGGQYSKGIYMTNLADKNLKWETTYQYNAGLDMGFFDNRLSVNVDVYKKNTVDLLLRRSMAPSSSFKSVITNVGEIENKGLELAITSRNIDKEDFKWTTNFNISFNRNKAVKLNDGESFMLTNPEWNYKYTEYQYITEVGSPVGQIYGLQSDGLYQVEDFDYVNGDGYVLKPNIADNGGAVVPGSVKYKDLNGDLTIDERDRTVIGNPEPKHFGGINNTFKYKNWDFSFLFQWSYGNDILNANRIVFESPSIKENHNFYASVADRYTPTNPSNDIHIIRGEKAILGYAPEGNKVSDRVVEDGSYLKLKTVSLGYNFSKEFLKKTCFSQARVYASAQNLWTLTNYSGYDPEVSVGKFGALTPGLDYSAYPVSTTVTFGVDLTF</sequence>
<keyword evidence="2 11" id="KW-0813">Transport</keyword>
<dbReference type="EMBL" id="QFLI01000003">
    <property type="protein sequence ID" value="PXY01699.1"/>
    <property type="molecule type" value="Genomic_DNA"/>
</dbReference>
<keyword evidence="4" id="KW-0410">Iron transport</keyword>
<organism evidence="13 14">
    <name type="scientific">Marinifilum breve</name>
    <dbReference type="NCBI Taxonomy" id="2184082"/>
    <lineage>
        <taxon>Bacteria</taxon>
        <taxon>Pseudomonadati</taxon>
        <taxon>Bacteroidota</taxon>
        <taxon>Bacteroidia</taxon>
        <taxon>Marinilabiliales</taxon>
        <taxon>Marinifilaceae</taxon>
    </lineage>
</organism>
<keyword evidence="5 11" id="KW-0812">Transmembrane</keyword>
<evidence type="ECO:0000256" key="9">
    <source>
        <dbReference type="ARBA" id="ARBA00023136"/>
    </source>
</evidence>
<feature type="domain" description="TonB-dependent receptor plug" evidence="12">
    <location>
        <begin position="124"/>
        <end position="232"/>
    </location>
</feature>
<dbReference type="Gene3D" id="2.60.40.1120">
    <property type="entry name" value="Carboxypeptidase-like, regulatory domain"/>
    <property type="match status" value="1"/>
</dbReference>
<keyword evidence="6" id="KW-0408">Iron</keyword>
<dbReference type="InterPro" id="IPR036942">
    <property type="entry name" value="Beta-barrel_TonB_sf"/>
</dbReference>
<dbReference type="NCBIfam" id="TIGR04057">
    <property type="entry name" value="SusC_RagA_signa"/>
    <property type="match status" value="1"/>
</dbReference>
<dbReference type="InterPro" id="IPR023997">
    <property type="entry name" value="TonB-dep_OMP_SusC/RagA_CS"/>
</dbReference>
<dbReference type="RefSeq" id="WP_110360508.1">
    <property type="nucleotide sequence ID" value="NZ_QFLI01000003.1"/>
</dbReference>
<dbReference type="PROSITE" id="PS52016">
    <property type="entry name" value="TONB_DEPENDENT_REC_3"/>
    <property type="match status" value="1"/>
</dbReference>
<evidence type="ECO:0000256" key="4">
    <source>
        <dbReference type="ARBA" id="ARBA00022496"/>
    </source>
</evidence>
<protein>
    <submittedName>
        <fullName evidence="13">TonB-dependent receptor</fullName>
    </submittedName>
</protein>
<name>A0A2V3ZZ13_9BACT</name>
<dbReference type="Pfam" id="PF07715">
    <property type="entry name" value="Plug"/>
    <property type="match status" value="1"/>
</dbReference>
<evidence type="ECO:0000256" key="2">
    <source>
        <dbReference type="ARBA" id="ARBA00022448"/>
    </source>
</evidence>
<comment type="caution">
    <text evidence="13">The sequence shown here is derived from an EMBL/GenBank/DDBJ whole genome shotgun (WGS) entry which is preliminary data.</text>
</comment>
<dbReference type="GO" id="GO:0006826">
    <property type="term" value="P:iron ion transport"/>
    <property type="evidence" value="ECO:0007669"/>
    <property type="project" value="UniProtKB-KW"/>
</dbReference>
<keyword evidence="8" id="KW-0798">TonB box</keyword>
<dbReference type="PANTHER" id="PTHR32552:SF81">
    <property type="entry name" value="TONB-DEPENDENT OUTER MEMBRANE RECEPTOR"/>
    <property type="match status" value="1"/>
</dbReference>
<dbReference type="NCBIfam" id="TIGR04056">
    <property type="entry name" value="OMP_RagA_SusC"/>
    <property type="match status" value="1"/>
</dbReference>
<keyword evidence="9 11" id="KW-0472">Membrane</keyword>
<evidence type="ECO:0000256" key="7">
    <source>
        <dbReference type="ARBA" id="ARBA00023065"/>
    </source>
</evidence>
<comment type="similarity">
    <text evidence="11">Belongs to the TonB-dependent receptor family.</text>
</comment>
<proteinExistence type="inferred from homology"/>
<keyword evidence="3 11" id="KW-1134">Transmembrane beta strand</keyword>
<evidence type="ECO:0000256" key="3">
    <source>
        <dbReference type="ARBA" id="ARBA00022452"/>
    </source>
</evidence>
<dbReference type="InterPro" id="IPR039426">
    <property type="entry name" value="TonB-dep_rcpt-like"/>
</dbReference>
<comment type="subcellular location">
    <subcellularLocation>
        <location evidence="1 11">Cell outer membrane</location>
        <topology evidence="1 11">Multi-pass membrane protein</topology>
    </subcellularLocation>
</comment>
<keyword evidence="10 11" id="KW-0998">Cell outer membrane</keyword>
<evidence type="ECO:0000256" key="5">
    <source>
        <dbReference type="ARBA" id="ARBA00022692"/>
    </source>
</evidence>